<protein>
    <recommendedName>
        <fullName evidence="4">Calcium-binding protein</fullName>
    </recommendedName>
</protein>
<accession>A0ABX7FDG7</accession>
<proteinExistence type="predicted"/>
<organism evidence="2 3">
    <name type="scientific">Ponticoccus alexandrii</name>
    <dbReference type="NCBI Taxonomy" id="1943633"/>
    <lineage>
        <taxon>Bacteria</taxon>
        <taxon>Pseudomonadati</taxon>
        <taxon>Pseudomonadota</taxon>
        <taxon>Alphaproteobacteria</taxon>
        <taxon>Rhodobacterales</taxon>
        <taxon>Roseobacteraceae</taxon>
        <taxon>Ponticoccus</taxon>
    </lineage>
</organism>
<dbReference type="RefSeq" id="WP_023851558.1">
    <property type="nucleotide sequence ID" value="NZ_CP047167.1"/>
</dbReference>
<dbReference type="EMBL" id="CP047167">
    <property type="protein sequence ID" value="QRF68631.1"/>
    <property type="molecule type" value="Genomic_DNA"/>
</dbReference>
<sequence length="1197" mass="120981">MPQLDFTSLTSFFDVAITDNVDFNTGVNTPFSYTWTSTNLYDITAFGYLGDFTPGLAGTVNGIYVTDGSSSFSVLGLDAPLTNFIDSTNDTLNHEKFWDSVLAGESEMLMPLAPSALHMMGDFVRVATGQTRTGAKDTFTGAQNTPSTGGTIVGDALDVNAGGTLHGGADRFTNVSIAELIGDVGGMSSANTNSGTVYGGDDVFFAEATQPDFTSLYFNQIIGDVKTTGDGGTSYGGDDVIRLLNATSLAQAVGDNLTVMAGTSTTGGDDLFEIGRTGADRYLTSISILVGDVANMSVSAGAASTVTGGDDKIFLDGVNGSSVNGDFYSLYHQVSAYVEGGDDLIVLEDTYYEHDPEFGPSSLSVITGDAYNINLSGGGLVSGDDTIRTTNVSSSIIVGDVQFVGINGSALMTLGSDVIEVMDGRTNYGFLPSVISGDLQTGSISSNGIFTFGHDSITVVSERAPQTSLYLYGDAEGLSVMTTGTQELLFGDDSLVYTGNDGIVASGDASVSGSVDGGDLIVRSGSDYIKTGAGNDILRGDADVNSTSLISGSITQYGGNDTLDGGLGNDSLIGGLGLDTASFASVAQAVTVFLDGIGGGPINAVGQGSDTFDGIENVIGSSRDDLIVGDGSDNVIEGGAGADNLVGNGGIDTLSYASSTGFVNVSIETGYVGGGSGSHAIGDTFLNGAGQTSFRNLIGSEHDDILNGDDFDNYIFGGDGDDYLRGRGQQTTTAGGGDTLDGGEGSDWVDYADNATNINVSLATGFANGGPNTDALGDVFISIENIRGTNFGDRMTGDANDNIFEGRSGNDTLIGGAGSDTADYMSSGSFVNVSLLSGFAGGGASSHAIGDTFTSIENLYGSAFGDILNGDNGNNILRGRAGGDTLNGNGGIDTADYTDSAGSVNVSLLSGFAGGGAGSHAIGDTFSSIENLIGSRFGDILNGDNGNNLLEGKLGADVLRGNGGIDTATYASSSEGVNVSLATNFTLGGDAAGDTFDSIENVTGSAFNDVLSGDTADNVLSGMAGNDILRGRLGADTLDGGADRDVADYADASGAVNVSLNTGFTAGAHAAGDIFVSIEGLTGSAFNDRLTGDAGDNILKGGAGNDTLVGLGGSDDFIFGAGFGNDTITDFQDGSDMLIFAGNAQINDVSDLNISTVGADALVEDGFGNSILIEGAAGDISGADMIFDVTGDLEPFL</sequence>
<dbReference type="Proteomes" id="UP000596387">
    <property type="component" value="Plasmid p-SCP1"/>
</dbReference>
<evidence type="ECO:0000313" key="3">
    <source>
        <dbReference type="Proteomes" id="UP000596387"/>
    </source>
</evidence>
<evidence type="ECO:0000256" key="1">
    <source>
        <dbReference type="SAM" id="MobiDB-lite"/>
    </source>
</evidence>
<keyword evidence="3" id="KW-1185">Reference proteome</keyword>
<dbReference type="InterPro" id="IPR001343">
    <property type="entry name" value="Hemolysn_Ca-bd"/>
</dbReference>
<feature type="compositionally biased region" description="Gly residues" evidence="1">
    <location>
        <begin position="734"/>
        <end position="745"/>
    </location>
</feature>
<evidence type="ECO:0008006" key="4">
    <source>
        <dbReference type="Google" id="ProtNLM"/>
    </source>
</evidence>
<feature type="region of interest" description="Disordered" evidence="1">
    <location>
        <begin position="726"/>
        <end position="745"/>
    </location>
</feature>
<dbReference type="Pfam" id="PF00353">
    <property type="entry name" value="HemolysinCabind"/>
    <property type="match status" value="9"/>
</dbReference>
<dbReference type="PRINTS" id="PR00313">
    <property type="entry name" value="CABNDNGRPT"/>
</dbReference>
<evidence type="ECO:0000313" key="2">
    <source>
        <dbReference type="EMBL" id="QRF68631.1"/>
    </source>
</evidence>
<dbReference type="Gene3D" id="2.150.10.10">
    <property type="entry name" value="Serralysin-like metalloprotease, C-terminal"/>
    <property type="match status" value="5"/>
</dbReference>
<keyword evidence="2" id="KW-0614">Plasmid</keyword>
<dbReference type="SUPFAM" id="SSF51120">
    <property type="entry name" value="beta-Roll"/>
    <property type="match status" value="4"/>
</dbReference>
<dbReference type="InterPro" id="IPR011049">
    <property type="entry name" value="Serralysin-like_metalloprot_C"/>
</dbReference>
<name>A0ABX7FDG7_9RHOB</name>
<geneLocation type="plasmid" evidence="2 3">
    <name>p-SCP1</name>
</geneLocation>
<reference evidence="2 3" key="1">
    <citation type="submission" date="2019-12" db="EMBL/GenBank/DDBJ databases">
        <title>Complete Genome Sequence of a Quorum-Sensing Bacterium,Rhodobacteraceae bacterium C31, Isolated from a marine microalgae symbiotic bacteria.</title>
        <authorList>
            <person name="Zhang Y."/>
        </authorList>
    </citation>
    <scope>NUCLEOTIDE SEQUENCE [LARGE SCALE GENOMIC DNA]</scope>
    <source>
        <strain evidence="2 3">C31</strain>
        <plasmid evidence="2 3">p-SCP1</plasmid>
    </source>
</reference>
<gene>
    <name evidence="2" type="ORF">GQA70_19790</name>
</gene>